<proteinExistence type="predicted"/>
<reference evidence="1 2" key="1">
    <citation type="submission" date="2018-06" db="EMBL/GenBank/DDBJ databases">
        <title>Comparative genomics reveals the genomic features of Rhizophagus irregularis, R. cerebriforme, R. diaphanum and Gigaspora rosea, and their symbiotic lifestyle signature.</title>
        <authorList>
            <person name="Morin E."/>
            <person name="San Clemente H."/>
            <person name="Chen E.C.H."/>
            <person name="De La Providencia I."/>
            <person name="Hainaut M."/>
            <person name="Kuo A."/>
            <person name="Kohler A."/>
            <person name="Murat C."/>
            <person name="Tang N."/>
            <person name="Roy S."/>
            <person name="Loubradou J."/>
            <person name="Henrissat B."/>
            <person name="Grigoriev I.V."/>
            <person name="Corradi N."/>
            <person name="Roux C."/>
            <person name="Martin F.M."/>
        </authorList>
    </citation>
    <scope>NUCLEOTIDE SEQUENCE [LARGE SCALE GENOMIC DNA]</scope>
    <source>
        <strain evidence="1 2">DAOM 194757</strain>
    </source>
</reference>
<dbReference type="EMBL" id="QKWP01001915">
    <property type="protein sequence ID" value="RIB05810.1"/>
    <property type="molecule type" value="Genomic_DNA"/>
</dbReference>
<dbReference type="AlphaFoldDB" id="A0A397U685"/>
<keyword evidence="2" id="KW-1185">Reference proteome</keyword>
<sequence>MAHKPQSSQSESIESSKISGALGKMTRCFWDGLGVESDKFKSGELFKEAAINENKMKTDAKLYYAYFLYITDKPQEFKKYIIEVANEEKDEEKARRFLLKAANRGHHNTIKTCEELGFEYNKID</sequence>
<name>A0A397U685_9GLOM</name>
<organism evidence="1 2">
    <name type="scientific">Gigaspora rosea</name>
    <dbReference type="NCBI Taxonomy" id="44941"/>
    <lineage>
        <taxon>Eukaryota</taxon>
        <taxon>Fungi</taxon>
        <taxon>Fungi incertae sedis</taxon>
        <taxon>Mucoromycota</taxon>
        <taxon>Glomeromycotina</taxon>
        <taxon>Glomeromycetes</taxon>
        <taxon>Diversisporales</taxon>
        <taxon>Gigasporaceae</taxon>
        <taxon>Gigaspora</taxon>
    </lineage>
</organism>
<protein>
    <submittedName>
        <fullName evidence="1">Uncharacterized protein</fullName>
    </submittedName>
</protein>
<evidence type="ECO:0000313" key="2">
    <source>
        <dbReference type="Proteomes" id="UP000266673"/>
    </source>
</evidence>
<gene>
    <name evidence="1" type="ORF">C2G38_2253606</name>
</gene>
<dbReference type="InterPro" id="IPR011990">
    <property type="entry name" value="TPR-like_helical_dom_sf"/>
</dbReference>
<evidence type="ECO:0000313" key="1">
    <source>
        <dbReference type="EMBL" id="RIB05810.1"/>
    </source>
</evidence>
<dbReference type="Gene3D" id="1.25.40.10">
    <property type="entry name" value="Tetratricopeptide repeat domain"/>
    <property type="match status" value="1"/>
</dbReference>
<accession>A0A397U685</accession>
<dbReference type="SUPFAM" id="SSF81901">
    <property type="entry name" value="HCP-like"/>
    <property type="match status" value="1"/>
</dbReference>
<dbReference type="Proteomes" id="UP000266673">
    <property type="component" value="Unassembled WGS sequence"/>
</dbReference>
<comment type="caution">
    <text evidence="1">The sequence shown here is derived from an EMBL/GenBank/DDBJ whole genome shotgun (WGS) entry which is preliminary data.</text>
</comment>